<reference evidence="7 8" key="1">
    <citation type="journal article" date="2020" name="ISME J.">
        <title>Uncovering the hidden diversity of litter-decomposition mechanisms in mushroom-forming fungi.</title>
        <authorList>
            <person name="Floudas D."/>
            <person name="Bentzer J."/>
            <person name="Ahren D."/>
            <person name="Johansson T."/>
            <person name="Persson P."/>
            <person name="Tunlid A."/>
        </authorList>
    </citation>
    <scope>NUCLEOTIDE SEQUENCE [LARGE SCALE GENOMIC DNA]</scope>
    <source>
        <strain evidence="7 8">CBS 175.51</strain>
    </source>
</reference>
<dbReference type="PANTHER" id="PTHR10218">
    <property type="entry name" value="GTP-BINDING PROTEIN ALPHA SUBUNIT"/>
    <property type="match status" value="1"/>
</dbReference>
<dbReference type="Gene3D" id="3.40.50.300">
    <property type="entry name" value="P-loop containing nucleotide triphosphate hydrolases"/>
    <property type="match status" value="2"/>
</dbReference>
<dbReference type="PANTHER" id="PTHR10218:SF360">
    <property type="entry name" value="GUANINE NUCLEOTIDE-BINDING PROTEIN SUBUNIT ALPHA HOMOLOG"/>
    <property type="match status" value="1"/>
</dbReference>
<feature type="binding site" evidence="4">
    <location>
        <begin position="465"/>
        <end position="468"/>
    </location>
    <ligand>
        <name>GTP</name>
        <dbReference type="ChEBI" id="CHEBI:37565"/>
    </ligand>
</feature>
<evidence type="ECO:0000256" key="1">
    <source>
        <dbReference type="ARBA" id="ARBA00022741"/>
    </source>
</evidence>
<dbReference type="FunFam" id="3.40.50.300:FF:000720">
    <property type="entry name" value="Guanine nucleotide-binding protein G(k) subunit alpha"/>
    <property type="match status" value="1"/>
</dbReference>
<dbReference type="PRINTS" id="PR00318">
    <property type="entry name" value="GPROTEINA"/>
</dbReference>
<dbReference type="GO" id="GO:0005525">
    <property type="term" value="F:GTP binding"/>
    <property type="evidence" value="ECO:0007669"/>
    <property type="project" value="UniProtKB-KW"/>
</dbReference>
<evidence type="ECO:0000256" key="3">
    <source>
        <dbReference type="ARBA" id="ARBA00023224"/>
    </source>
</evidence>
<evidence type="ECO:0000313" key="8">
    <source>
        <dbReference type="Proteomes" id="UP000541558"/>
    </source>
</evidence>
<gene>
    <name evidence="7" type="ORF">D9611_001945</name>
</gene>
<organism evidence="7 8">
    <name type="scientific">Ephemerocybe angulata</name>
    <dbReference type="NCBI Taxonomy" id="980116"/>
    <lineage>
        <taxon>Eukaryota</taxon>
        <taxon>Fungi</taxon>
        <taxon>Dikarya</taxon>
        <taxon>Basidiomycota</taxon>
        <taxon>Agaricomycotina</taxon>
        <taxon>Agaricomycetes</taxon>
        <taxon>Agaricomycetidae</taxon>
        <taxon>Agaricales</taxon>
        <taxon>Agaricineae</taxon>
        <taxon>Psathyrellaceae</taxon>
        <taxon>Ephemerocybe</taxon>
    </lineage>
</organism>
<dbReference type="GO" id="GO:0005737">
    <property type="term" value="C:cytoplasm"/>
    <property type="evidence" value="ECO:0007669"/>
    <property type="project" value="TreeGrafter"/>
</dbReference>
<evidence type="ECO:0000256" key="5">
    <source>
        <dbReference type="PIRSR" id="PIRSR601019-2"/>
    </source>
</evidence>
<keyword evidence="2 4" id="KW-0342">GTP-binding</keyword>
<dbReference type="AlphaFoldDB" id="A0A8H5CKT2"/>
<accession>A0A8H5CKT2</accession>
<feature type="region of interest" description="Disordered" evidence="6">
    <location>
        <begin position="178"/>
        <end position="223"/>
    </location>
</feature>
<keyword evidence="5" id="KW-0479">Metal-binding</keyword>
<dbReference type="InterPro" id="IPR001019">
    <property type="entry name" value="Gprotein_alpha_su"/>
</dbReference>
<evidence type="ECO:0000313" key="7">
    <source>
        <dbReference type="EMBL" id="KAF5342638.1"/>
    </source>
</evidence>
<dbReference type="InterPro" id="IPR027417">
    <property type="entry name" value="P-loop_NTPase"/>
</dbReference>
<feature type="compositionally biased region" description="Low complexity" evidence="6">
    <location>
        <begin position="22"/>
        <end position="32"/>
    </location>
</feature>
<feature type="compositionally biased region" description="Low complexity" evidence="6">
    <location>
        <begin position="202"/>
        <end position="216"/>
    </location>
</feature>
<evidence type="ECO:0000256" key="6">
    <source>
        <dbReference type="SAM" id="MobiDB-lite"/>
    </source>
</evidence>
<feature type="compositionally biased region" description="Basic and acidic residues" evidence="6">
    <location>
        <begin position="286"/>
        <end position="298"/>
    </location>
</feature>
<feature type="region of interest" description="Disordered" evidence="6">
    <location>
        <begin position="281"/>
        <end position="300"/>
    </location>
</feature>
<dbReference type="InterPro" id="IPR011025">
    <property type="entry name" value="GproteinA_insert"/>
</dbReference>
<dbReference type="GO" id="GO:0046872">
    <property type="term" value="F:metal ion binding"/>
    <property type="evidence" value="ECO:0007669"/>
    <property type="project" value="UniProtKB-KW"/>
</dbReference>
<dbReference type="Proteomes" id="UP000541558">
    <property type="component" value="Unassembled WGS sequence"/>
</dbReference>
<dbReference type="GO" id="GO:0031683">
    <property type="term" value="F:G-protein beta/gamma-subunit complex binding"/>
    <property type="evidence" value="ECO:0007669"/>
    <property type="project" value="InterPro"/>
</dbReference>
<feature type="binding site" evidence="5">
    <location>
        <position position="373"/>
    </location>
    <ligand>
        <name>Mg(2+)</name>
        <dbReference type="ChEBI" id="CHEBI:18420"/>
    </ligand>
</feature>
<dbReference type="Gene3D" id="1.10.400.10">
    <property type="entry name" value="GI Alpha 1, domain 2-like"/>
    <property type="match status" value="2"/>
</dbReference>
<dbReference type="CDD" id="cd00066">
    <property type="entry name" value="G-alpha"/>
    <property type="match status" value="1"/>
</dbReference>
<dbReference type="EMBL" id="JAACJK010000001">
    <property type="protein sequence ID" value="KAF5342638.1"/>
    <property type="molecule type" value="Genomic_DNA"/>
</dbReference>
<feature type="binding site" evidence="4">
    <location>
        <begin position="367"/>
        <end position="373"/>
    </location>
    <ligand>
        <name>GTP</name>
        <dbReference type="ChEBI" id="CHEBI:37565"/>
    </ligand>
</feature>
<keyword evidence="1 4" id="KW-0547">Nucleotide-binding</keyword>
<dbReference type="Pfam" id="PF00503">
    <property type="entry name" value="G-alpha"/>
    <property type="match status" value="1"/>
</dbReference>
<feature type="compositionally biased region" description="Pro residues" evidence="6">
    <location>
        <begin position="33"/>
        <end position="42"/>
    </location>
</feature>
<protein>
    <recommendedName>
        <fullName evidence="9">Guanine nucleotide-binding protein alpha-4 subunit</fullName>
    </recommendedName>
</protein>
<keyword evidence="5" id="KW-0460">Magnesium</keyword>
<dbReference type="PROSITE" id="PS51882">
    <property type="entry name" value="G_ALPHA"/>
    <property type="match status" value="1"/>
</dbReference>
<feature type="region of interest" description="Disordered" evidence="6">
    <location>
        <begin position="20"/>
        <end position="77"/>
    </location>
</feature>
<dbReference type="SMART" id="SM00275">
    <property type="entry name" value="G_alpha"/>
    <property type="match status" value="1"/>
</dbReference>
<evidence type="ECO:0000256" key="4">
    <source>
        <dbReference type="PIRSR" id="PIRSR601019-1"/>
    </source>
</evidence>
<keyword evidence="8" id="KW-1185">Reference proteome</keyword>
<dbReference type="SUPFAM" id="SSF47895">
    <property type="entry name" value="Transducin (alpha subunit), insertion domain"/>
    <property type="match status" value="1"/>
</dbReference>
<evidence type="ECO:0008006" key="9">
    <source>
        <dbReference type="Google" id="ProtNLM"/>
    </source>
</evidence>
<keyword evidence="3" id="KW-0807">Transducer</keyword>
<evidence type="ECO:0000256" key="2">
    <source>
        <dbReference type="ARBA" id="ARBA00023134"/>
    </source>
</evidence>
<dbReference type="GO" id="GO:0001664">
    <property type="term" value="F:G protein-coupled receptor binding"/>
    <property type="evidence" value="ECO:0007669"/>
    <property type="project" value="TreeGrafter"/>
</dbReference>
<comment type="caution">
    <text evidence="7">The sequence shown here is derived from an EMBL/GenBank/DDBJ whole genome shotgun (WGS) entry which is preliminary data.</text>
</comment>
<dbReference type="SUPFAM" id="SSF52540">
    <property type="entry name" value="P-loop containing nucleoside triphosphate hydrolases"/>
    <property type="match status" value="1"/>
</dbReference>
<sequence length="554" mass="62296">MAQNKSNSGLCTLDLLHPRANSSFSSTTTTPAAVPPSSPSSPTPSTHRTPLMIRTPSLYSQDDPITAALKPSPSETEHERAVRLASEAEAKRISEQIDDDLREERERLKRRKGDVKLLLLGQAESGKSTLQKQFQLMYNPNSLNQERASWTTVIYFNVVHSLKHILAILENWDDSLDGVESPGDDSNQSHSSRRGGFGGNDSGSPSPSPMDVSPSPIRLEPRDGGAVQIANLRRRLSPLIATDEQLADRLSGGITVSGSGKGSVFVRSGWQSRTVESALGRIRKRPSSEDERYAREGADEQQDPLVKEIGRMLQLCENDIQELWNHPTVKGLMAKRKLKLDEWSEFFLRHIHRVAAPEYIPSTDDILHARIQTMGVAEHTFDVNLHGKNVTWHLFDVGGARGQRHTWVPYFDDANAIIFVAPVSAFDQYLEEDPRTNRIDDSLQLFTQICSNALLKNVHLVLFLNKTDLLRAKLDRGLRVKKYITSFGDRSNDYETVVQYFRAHFLQVHRKNNENRRVLYTHFTSVVDTKATQRIIGNVRDSIFRGYLQSAALV</sequence>
<dbReference type="GO" id="GO:0005834">
    <property type="term" value="C:heterotrimeric G-protein complex"/>
    <property type="evidence" value="ECO:0007669"/>
    <property type="project" value="TreeGrafter"/>
</dbReference>
<proteinExistence type="predicted"/>
<dbReference type="GO" id="GO:0007188">
    <property type="term" value="P:adenylate cyclase-modulating G protein-coupled receptor signaling pathway"/>
    <property type="evidence" value="ECO:0007669"/>
    <property type="project" value="TreeGrafter"/>
</dbReference>
<dbReference type="OrthoDB" id="5817230at2759"/>
<name>A0A8H5CKT2_9AGAR</name>
<dbReference type="GO" id="GO:0003924">
    <property type="term" value="F:GTPase activity"/>
    <property type="evidence" value="ECO:0007669"/>
    <property type="project" value="InterPro"/>
</dbReference>